<evidence type="ECO:0000259" key="1">
    <source>
        <dbReference type="Pfam" id="PF13012"/>
    </source>
</evidence>
<dbReference type="EnsemblPlants" id="AUR62042211-RA">
    <property type="protein sequence ID" value="AUR62042211-RA:cds"/>
    <property type="gene ID" value="AUR62042211"/>
</dbReference>
<reference evidence="2" key="2">
    <citation type="submission" date="2021-03" db="UniProtKB">
        <authorList>
            <consortium name="EnsemblPlants"/>
        </authorList>
    </citation>
    <scope>IDENTIFICATION</scope>
</reference>
<keyword evidence="3" id="KW-1185">Reference proteome</keyword>
<sequence>MIKRGLICYGVATAEALAARMGLVLAKRLLDQRVELECDVATEGGNGVAHMAASLNPSNGCGFDEAERISVDHVSHLKPADGGYAATQLAAHLTGIHSAIKMLNSRVKV</sequence>
<accession>A0A803N8M8</accession>
<organism evidence="2 3">
    <name type="scientific">Chenopodium quinoa</name>
    <name type="common">Quinoa</name>
    <dbReference type="NCBI Taxonomy" id="63459"/>
    <lineage>
        <taxon>Eukaryota</taxon>
        <taxon>Viridiplantae</taxon>
        <taxon>Streptophyta</taxon>
        <taxon>Embryophyta</taxon>
        <taxon>Tracheophyta</taxon>
        <taxon>Spermatophyta</taxon>
        <taxon>Magnoliopsida</taxon>
        <taxon>eudicotyledons</taxon>
        <taxon>Gunneridae</taxon>
        <taxon>Pentapetalae</taxon>
        <taxon>Caryophyllales</taxon>
        <taxon>Chenopodiaceae</taxon>
        <taxon>Chenopodioideae</taxon>
        <taxon>Atripliceae</taxon>
        <taxon>Chenopodium</taxon>
    </lineage>
</organism>
<dbReference type="Gramene" id="AUR62042211-RA">
    <property type="protein sequence ID" value="AUR62042211-RA:cds"/>
    <property type="gene ID" value="AUR62042211"/>
</dbReference>
<evidence type="ECO:0000313" key="2">
    <source>
        <dbReference type="EnsemblPlants" id="AUR62042211-RA:cds"/>
    </source>
</evidence>
<feature type="domain" description="EIF3F/CSN6-like C-terminal" evidence="1">
    <location>
        <begin position="65"/>
        <end position="108"/>
    </location>
</feature>
<evidence type="ECO:0000313" key="3">
    <source>
        <dbReference type="Proteomes" id="UP000596660"/>
    </source>
</evidence>
<dbReference type="InterPro" id="IPR024969">
    <property type="entry name" value="EIF3F/CSN6-like_C"/>
</dbReference>
<dbReference type="Pfam" id="PF13012">
    <property type="entry name" value="MitMem_reg"/>
    <property type="match status" value="1"/>
</dbReference>
<dbReference type="AlphaFoldDB" id="A0A803N8M8"/>
<proteinExistence type="predicted"/>
<dbReference type="Proteomes" id="UP000596660">
    <property type="component" value="Unplaced"/>
</dbReference>
<reference evidence="2" key="1">
    <citation type="journal article" date="2017" name="Nature">
        <title>The genome of Chenopodium quinoa.</title>
        <authorList>
            <person name="Jarvis D.E."/>
            <person name="Ho Y.S."/>
            <person name="Lightfoot D.J."/>
            <person name="Schmoeckel S.M."/>
            <person name="Li B."/>
            <person name="Borm T.J.A."/>
            <person name="Ohyanagi H."/>
            <person name="Mineta K."/>
            <person name="Michell C.T."/>
            <person name="Saber N."/>
            <person name="Kharbatia N.M."/>
            <person name="Rupper R.R."/>
            <person name="Sharp A.R."/>
            <person name="Dally N."/>
            <person name="Boughton B.A."/>
            <person name="Woo Y.H."/>
            <person name="Gao G."/>
            <person name="Schijlen E.G.W.M."/>
            <person name="Guo X."/>
            <person name="Momin A.A."/>
            <person name="Negrao S."/>
            <person name="Al-Babili S."/>
            <person name="Gehring C."/>
            <person name="Roessner U."/>
            <person name="Jung C."/>
            <person name="Murphy K."/>
            <person name="Arold S.T."/>
            <person name="Gojobori T."/>
            <person name="van der Linden C.G."/>
            <person name="van Loo E.N."/>
            <person name="Jellen E.N."/>
            <person name="Maughan P.J."/>
            <person name="Tester M."/>
        </authorList>
    </citation>
    <scope>NUCLEOTIDE SEQUENCE [LARGE SCALE GENOMIC DNA]</scope>
    <source>
        <strain evidence="2">cv. PI 614886</strain>
    </source>
</reference>
<name>A0A803N8M8_CHEQI</name>
<protein>
    <recommendedName>
        <fullName evidence="1">EIF3F/CSN6-like C-terminal domain-containing protein</fullName>
    </recommendedName>
</protein>